<dbReference type="InterPro" id="IPR051604">
    <property type="entry name" value="Ergot_Alk_Oxidoreductase"/>
</dbReference>
<dbReference type="OrthoDB" id="4457504at2"/>
<dbReference type="InterPro" id="IPR036291">
    <property type="entry name" value="NAD(P)-bd_dom_sf"/>
</dbReference>
<reference evidence="2 3" key="1">
    <citation type="submission" date="2019-01" db="EMBL/GenBank/DDBJ databases">
        <title>Sequencing the genomes of 1000 actinobacteria strains.</title>
        <authorList>
            <person name="Klenk H.-P."/>
        </authorList>
    </citation>
    <scope>NUCLEOTIDE SEQUENCE [LARGE SCALE GENOMIC DNA]</scope>
    <source>
        <strain evidence="2 3">DSM 43925</strain>
    </source>
</reference>
<dbReference type="InterPro" id="IPR016040">
    <property type="entry name" value="NAD(P)-bd_dom"/>
</dbReference>
<dbReference type="EMBL" id="SAUN01000001">
    <property type="protein sequence ID" value="RVX45159.1"/>
    <property type="molecule type" value="Genomic_DNA"/>
</dbReference>
<evidence type="ECO:0000313" key="3">
    <source>
        <dbReference type="Proteomes" id="UP000284824"/>
    </source>
</evidence>
<name>A0A438MH28_9ACTN</name>
<evidence type="ECO:0000313" key="2">
    <source>
        <dbReference type="EMBL" id="RVX45159.1"/>
    </source>
</evidence>
<dbReference type="Gene3D" id="3.40.50.720">
    <property type="entry name" value="NAD(P)-binding Rossmann-like Domain"/>
    <property type="match status" value="1"/>
</dbReference>
<dbReference type="RefSeq" id="WP_127936819.1">
    <property type="nucleotide sequence ID" value="NZ_SAUN01000001.1"/>
</dbReference>
<dbReference type="PANTHER" id="PTHR43162:SF1">
    <property type="entry name" value="PRESTALK A DIFFERENTIATION PROTEIN A"/>
    <property type="match status" value="1"/>
</dbReference>
<organism evidence="2 3">
    <name type="scientific">Nonomuraea polychroma</name>
    <dbReference type="NCBI Taxonomy" id="46176"/>
    <lineage>
        <taxon>Bacteria</taxon>
        <taxon>Bacillati</taxon>
        <taxon>Actinomycetota</taxon>
        <taxon>Actinomycetes</taxon>
        <taxon>Streptosporangiales</taxon>
        <taxon>Streptosporangiaceae</taxon>
        <taxon>Nonomuraea</taxon>
    </lineage>
</organism>
<accession>A0A438MH28</accession>
<feature type="domain" description="NAD(P)-binding" evidence="1">
    <location>
        <begin position="7"/>
        <end position="173"/>
    </location>
</feature>
<protein>
    <submittedName>
        <fullName evidence="2">Uncharacterized protein YbjT (DUF2867 family)</fullName>
    </submittedName>
</protein>
<dbReference type="PANTHER" id="PTHR43162">
    <property type="match status" value="1"/>
</dbReference>
<dbReference type="SUPFAM" id="SSF51735">
    <property type="entry name" value="NAD(P)-binding Rossmann-fold domains"/>
    <property type="match status" value="1"/>
</dbReference>
<sequence>MTTLVTGARGGVATKLISLLRQRGLPVRPASSRPSDPSIAICDLTDPATFPAVLAGVSSIFLYAESSHIDAFVKEAVTAGAEHIVLLSSSAVLAPDAETNPLAKSHVDVEHALTAAPVRTTLLRPGSFAGNALAWSWPIKAGTPVSLPYPGSHNDPIHEADLAEAAAAVLTDPALSGRAYTLTGPESITFAEQIDILGRVTSQDIAIRNVTHEEWKAEMADHVPGPIADALLDWWRSNDGVPAEITTDLERLIGRPGRTFTAWAQEHTAAFTR</sequence>
<evidence type="ECO:0000259" key="1">
    <source>
        <dbReference type="Pfam" id="PF13460"/>
    </source>
</evidence>
<gene>
    <name evidence="2" type="ORF">EDD27_7938</name>
</gene>
<dbReference type="AlphaFoldDB" id="A0A438MH28"/>
<keyword evidence="3" id="KW-1185">Reference proteome</keyword>
<dbReference type="Proteomes" id="UP000284824">
    <property type="component" value="Unassembled WGS sequence"/>
</dbReference>
<comment type="caution">
    <text evidence="2">The sequence shown here is derived from an EMBL/GenBank/DDBJ whole genome shotgun (WGS) entry which is preliminary data.</text>
</comment>
<proteinExistence type="predicted"/>
<dbReference type="Pfam" id="PF13460">
    <property type="entry name" value="NAD_binding_10"/>
    <property type="match status" value="1"/>
</dbReference>